<evidence type="ECO:0000313" key="7">
    <source>
        <dbReference type="Proteomes" id="UP000799291"/>
    </source>
</evidence>
<dbReference type="PANTHER" id="PTHR31845">
    <property type="entry name" value="FINGER DOMAIN PROTEIN, PUTATIVE-RELATED"/>
    <property type="match status" value="1"/>
</dbReference>
<dbReference type="OrthoDB" id="1600564at2759"/>
<evidence type="ECO:0000313" key="6">
    <source>
        <dbReference type="EMBL" id="KAF2690512.1"/>
    </source>
</evidence>
<gene>
    <name evidence="6" type="ORF">K458DRAFT_289235</name>
</gene>
<comment type="subcellular location">
    <subcellularLocation>
        <location evidence="1">Nucleus</location>
    </subcellularLocation>
</comment>
<keyword evidence="4" id="KW-0804">Transcription</keyword>
<keyword evidence="7" id="KW-1185">Reference proteome</keyword>
<evidence type="ECO:0000256" key="2">
    <source>
        <dbReference type="ARBA" id="ARBA00023015"/>
    </source>
</evidence>
<dbReference type="GO" id="GO:0000976">
    <property type="term" value="F:transcription cis-regulatory region binding"/>
    <property type="evidence" value="ECO:0007669"/>
    <property type="project" value="TreeGrafter"/>
</dbReference>
<dbReference type="InterPro" id="IPR051089">
    <property type="entry name" value="prtT"/>
</dbReference>
<keyword evidence="3" id="KW-0238">DNA-binding</keyword>
<evidence type="ECO:0000256" key="4">
    <source>
        <dbReference type="ARBA" id="ARBA00023163"/>
    </source>
</evidence>
<proteinExistence type="predicted"/>
<dbReference type="EMBL" id="MU005571">
    <property type="protein sequence ID" value="KAF2690512.1"/>
    <property type="molecule type" value="Genomic_DNA"/>
</dbReference>
<reference evidence="6" key="1">
    <citation type="journal article" date="2020" name="Stud. Mycol.">
        <title>101 Dothideomycetes genomes: a test case for predicting lifestyles and emergence of pathogens.</title>
        <authorList>
            <person name="Haridas S."/>
            <person name="Albert R."/>
            <person name="Binder M."/>
            <person name="Bloem J."/>
            <person name="Labutti K."/>
            <person name="Salamov A."/>
            <person name="Andreopoulos B."/>
            <person name="Baker S."/>
            <person name="Barry K."/>
            <person name="Bills G."/>
            <person name="Bluhm B."/>
            <person name="Cannon C."/>
            <person name="Castanera R."/>
            <person name="Culley D."/>
            <person name="Daum C."/>
            <person name="Ezra D."/>
            <person name="Gonzalez J."/>
            <person name="Henrissat B."/>
            <person name="Kuo A."/>
            <person name="Liang C."/>
            <person name="Lipzen A."/>
            <person name="Lutzoni F."/>
            <person name="Magnuson J."/>
            <person name="Mondo S."/>
            <person name="Nolan M."/>
            <person name="Ohm R."/>
            <person name="Pangilinan J."/>
            <person name="Park H.-J."/>
            <person name="Ramirez L."/>
            <person name="Alfaro M."/>
            <person name="Sun H."/>
            <person name="Tritt A."/>
            <person name="Yoshinaga Y."/>
            <person name="Zwiers L.-H."/>
            <person name="Turgeon B."/>
            <person name="Goodwin S."/>
            <person name="Spatafora J."/>
            <person name="Crous P."/>
            <person name="Grigoriev I."/>
        </authorList>
    </citation>
    <scope>NUCLEOTIDE SEQUENCE</scope>
    <source>
        <strain evidence="6">CBS 122367</strain>
    </source>
</reference>
<dbReference type="AlphaFoldDB" id="A0A6G1JIY3"/>
<dbReference type="PANTHER" id="PTHR31845:SF32">
    <property type="entry name" value="MISCELLANEOUS ZN(II)2CYS6 TRANSCRIPTION FACTOR (EUROFUNG)-RELATED"/>
    <property type="match status" value="1"/>
</dbReference>
<evidence type="ECO:0000256" key="3">
    <source>
        <dbReference type="ARBA" id="ARBA00023125"/>
    </source>
</evidence>
<keyword evidence="5" id="KW-0539">Nucleus</keyword>
<accession>A0A6G1JIY3</accession>
<name>A0A6G1JIY3_9PLEO</name>
<sequence>MGAQFAEELSSRVVAKGERSLDLLSSTVVCTIWQFYFTHARPCIGMFLGIVRSLIVYLRLDRPIDVVLARPKLPKFPDLSEMSGERTDEERRIMVTCFASFAMISMSLKYDPIRWSPQHEESCQKLSQNLHIFGDQVLVAITRISKVSIEAASMIQRLSEDPEYAAHALLHVKTLRLMLDQTKSSLTPEQLHHTLVQSFLHATYVHIYEAALLHPPTSPMSQPVLDLQRTEYLTACMYATKKALDNYVSTSMIHMNMHSILSFSHAAQTLYKLSVLDYPGWDRTMVRATIDVMWYFEQAACKMEEASEMLKPECGDGVENIYSHAGPAWRSTAAIWREGLESAMAIPEPEVGPIGEDSGAIGFPTMDTSWLSIPDDIWFSNFFAR</sequence>
<evidence type="ECO:0000256" key="5">
    <source>
        <dbReference type="ARBA" id="ARBA00023242"/>
    </source>
</evidence>
<dbReference type="Proteomes" id="UP000799291">
    <property type="component" value="Unassembled WGS sequence"/>
</dbReference>
<dbReference type="GO" id="GO:0005634">
    <property type="term" value="C:nucleus"/>
    <property type="evidence" value="ECO:0007669"/>
    <property type="project" value="UniProtKB-SubCell"/>
</dbReference>
<evidence type="ECO:0000256" key="1">
    <source>
        <dbReference type="ARBA" id="ARBA00004123"/>
    </source>
</evidence>
<dbReference type="GO" id="GO:0000981">
    <property type="term" value="F:DNA-binding transcription factor activity, RNA polymerase II-specific"/>
    <property type="evidence" value="ECO:0007669"/>
    <property type="project" value="TreeGrafter"/>
</dbReference>
<protein>
    <recommendedName>
        <fullName evidence="8">Transcription factor domain-containing protein</fullName>
    </recommendedName>
</protein>
<keyword evidence="2" id="KW-0805">Transcription regulation</keyword>
<evidence type="ECO:0008006" key="8">
    <source>
        <dbReference type="Google" id="ProtNLM"/>
    </source>
</evidence>
<organism evidence="6 7">
    <name type="scientific">Lentithecium fluviatile CBS 122367</name>
    <dbReference type="NCBI Taxonomy" id="1168545"/>
    <lineage>
        <taxon>Eukaryota</taxon>
        <taxon>Fungi</taxon>
        <taxon>Dikarya</taxon>
        <taxon>Ascomycota</taxon>
        <taxon>Pezizomycotina</taxon>
        <taxon>Dothideomycetes</taxon>
        <taxon>Pleosporomycetidae</taxon>
        <taxon>Pleosporales</taxon>
        <taxon>Massarineae</taxon>
        <taxon>Lentitheciaceae</taxon>
        <taxon>Lentithecium</taxon>
    </lineage>
</organism>